<evidence type="ECO:0000256" key="6">
    <source>
        <dbReference type="ARBA" id="ARBA00023136"/>
    </source>
</evidence>
<dbReference type="InterPro" id="IPR004634">
    <property type="entry name" value="Pept_S49_pIV"/>
</dbReference>
<dbReference type="InterPro" id="IPR047217">
    <property type="entry name" value="S49_SppA_67K_type_N"/>
</dbReference>
<gene>
    <name evidence="10" type="primary">sppA</name>
    <name evidence="10" type="ORF">NCTC13063_00743</name>
</gene>
<comment type="caution">
    <text evidence="10">The sequence shown here is derived from an EMBL/GenBank/DDBJ whole genome shotgun (WGS) entry which is preliminary data.</text>
</comment>
<dbReference type="CDD" id="cd07018">
    <property type="entry name" value="S49_SppA_67K_type"/>
    <property type="match status" value="1"/>
</dbReference>
<organism evidence="10 11">
    <name type="scientific">Segatella buccae</name>
    <dbReference type="NCBI Taxonomy" id="28126"/>
    <lineage>
        <taxon>Bacteria</taxon>
        <taxon>Pseudomonadati</taxon>
        <taxon>Bacteroidota</taxon>
        <taxon>Bacteroidia</taxon>
        <taxon>Bacteroidales</taxon>
        <taxon>Prevotellaceae</taxon>
        <taxon>Segatella</taxon>
    </lineage>
</organism>
<proteinExistence type="inferred from homology"/>
<feature type="domain" description="Peptidase S49" evidence="9">
    <location>
        <begin position="122"/>
        <end position="276"/>
    </location>
</feature>
<feature type="active site" description="Proton donor/acceptor" evidence="7">
    <location>
        <position position="190"/>
    </location>
</feature>
<evidence type="ECO:0000256" key="5">
    <source>
        <dbReference type="ARBA" id="ARBA00022825"/>
    </source>
</evidence>
<dbReference type="GO" id="GO:0006465">
    <property type="term" value="P:signal peptide processing"/>
    <property type="evidence" value="ECO:0007669"/>
    <property type="project" value="InterPro"/>
</dbReference>
<keyword evidence="8" id="KW-0812">Transmembrane</keyword>
<evidence type="ECO:0000256" key="4">
    <source>
        <dbReference type="ARBA" id="ARBA00022801"/>
    </source>
</evidence>
<keyword evidence="6 8" id="KW-0472">Membrane</keyword>
<dbReference type="AlphaFoldDB" id="A0AAQ1ZIN8"/>
<feature type="domain" description="Peptidase S49" evidence="9">
    <location>
        <begin position="372"/>
        <end position="530"/>
    </location>
</feature>
<protein>
    <submittedName>
        <fullName evidence="10">Protease 4</fullName>
        <ecNumber evidence="10">3.4.21.-</ecNumber>
    </submittedName>
</protein>
<dbReference type="InterPro" id="IPR047272">
    <property type="entry name" value="S49_SppA_C"/>
</dbReference>
<evidence type="ECO:0000256" key="1">
    <source>
        <dbReference type="ARBA" id="ARBA00004370"/>
    </source>
</evidence>
<dbReference type="Gene3D" id="3.90.226.10">
    <property type="entry name" value="2-enoyl-CoA Hydratase, Chain A, domain 1"/>
    <property type="match status" value="2"/>
</dbReference>
<comment type="similarity">
    <text evidence="2">Belongs to the peptidase S49 family.</text>
</comment>
<dbReference type="GO" id="GO:0016020">
    <property type="term" value="C:membrane"/>
    <property type="evidence" value="ECO:0007669"/>
    <property type="project" value="UniProtKB-SubCell"/>
</dbReference>
<dbReference type="Gene3D" id="6.20.330.10">
    <property type="match status" value="1"/>
</dbReference>
<dbReference type="RefSeq" id="WP_115153288.1">
    <property type="nucleotide sequence ID" value="NZ_UGTJ01000001.1"/>
</dbReference>
<feature type="active site" description="Nucleophile" evidence="7">
    <location>
        <position position="388"/>
    </location>
</feature>
<accession>A0AAQ1ZIN8</accession>
<feature type="transmembrane region" description="Helical" evidence="8">
    <location>
        <begin position="12"/>
        <end position="35"/>
    </location>
</feature>
<keyword evidence="8" id="KW-1133">Transmembrane helix</keyword>
<reference evidence="10 11" key="1">
    <citation type="submission" date="2018-06" db="EMBL/GenBank/DDBJ databases">
        <authorList>
            <consortium name="Pathogen Informatics"/>
            <person name="Doyle S."/>
        </authorList>
    </citation>
    <scope>NUCLEOTIDE SEQUENCE [LARGE SCALE GENOMIC DNA]</scope>
    <source>
        <strain evidence="10 11">NCTC13063</strain>
    </source>
</reference>
<comment type="subcellular location">
    <subcellularLocation>
        <location evidence="1">Membrane</location>
    </subcellularLocation>
</comment>
<dbReference type="NCBIfam" id="TIGR00706">
    <property type="entry name" value="SppA_dom"/>
    <property type="match status" value="1"/>
</dbReference>
<sequence>MKDFLKHVLATIVGLFGFGIVMLILGFISLVGIMVSGNGTTKIDDNSVLVINLQGDISEKAEEDFIGRLTGNRINQLGLNELKDAIKKAQDNDKIKGIYLQAGVLQSDYATLQELRNTLADFKKSGKWIIAYGDSYTQGAYYLTSIANKLYLNPEGMLDWHGIAARIQFNKGLYDKVGLKYQVFKVGKFKSYTERYTEEQMSEPNHEQVKRYINGLWDIMVADVSKSRNIAPTKLRQLADSTLFLNDNKMLVSNKIVDGLLYYDQLKAAMKKQLGIDEDEDINQVTVGDVIDASEEDSQGDAIAVYYCEGTIVRMPSESLFGGEKEIVSDVVCSDLADLADDDDVKAVVLRINSGGGDAYASEQLWRQVKLLNAKKPVVVSMSGMAASGAYYMSMGARWLVAQPTTLTGSIGIFACLPDFSELYNQKLGIRFDEEKTNEMATFGYPIGMVPMARHFNATEATAIQNYVNRGYVLFRRRVAEGRKMKTAQVEDVAQGRVWLGTDALRLKLVDQLGGLEEAMTKAAQLAKLKKYHAEEYPLVGSFLEQLLNQAENHNNYLDSHMRMVLGEFYQPFVELRNARNRELLQARIPFTLDVK</sequence>
<keyword evidence="5" id="KW-0720">Serine protease</keyword>
<dbReference type="InterPro" id="IPR029045">
    <property type="entry name" value="ClpP/crotonase-like_dom_sf"/>
</dbReference>
<evidence type="ECO:0000256" key="8">
    <source>
        <dbReference type="SAM" id="Phobius"/>
    </source>
</evidence>
<dbReference type="PIRSF" id="PIRSF001217">
    <property type="entry name" value="Protease_4_SppA"/>
    <property type="match status" value="1"/>
</dbReference>
<evidence type="ECO:0000313" key="11">
    <source>
        <dbReference type="Proteomes" id="UP000255283"/>
    </source>
</evidence>
<evidence type="ECO:0000259" key="9">
    <source>
        <dbReference type="Pfam" id="PF01343"/>
    </source>
</evidence>
<evidence type="ECO:0000313" key="10">
    <source>
        <dbReference type="EMBL" id="SUB79478.1"/>
    </source>
</evidence>
<dbReference type="EMBL" id="UGTJ01000001">
    <property type="protein sequence ID" value="SUB79478.1"/>
    <property type="molecule type" value="Genomic_DNA"/>
</dbReference>
<name>A0AAQ1ZIN8_9BACT</name>
<dbReference type="PANTHER" id="PTHR33209:SF1">
    <property type="entry name" value="PEPTIDASE S49 DOMAIN-CONTAINING PROTEIN"/>
    <property type="match status" value="1"/>
</dbReference>
<keyword evidence="4 10" id="KW-0378">Hydrolase</keyword>
<keyword evidence="3 10" id="KW-0645">Protease</keyword>
<dbReference type="PANTHER" id="PTHR33209">
    <property type="entry name" value="PROTEASE 4"/>
    <property type="match status" value="1"/>
</dbReference>
<evidence type="ECO:0000256" key="7">
    <source>
        <dbReference type="PIRSR" id="PIRSR001217-1"/>
    </source>
</evidence>
<dbReference type="GO" id="GO:0008236">
    <property type="term" value="F:serine-type peptidase activity"/>
    <property type="evidence" value="ECO:0007669"/>
    <property type="project" value="UniProtKB-KW"/>
</dbReference>
<dbReference type="NCBIfam" id="TIGR00705">
    <property type="entry name" value="SppA_67K"/>
    <property type="match status" value="1"/>
</dbReference>
<dbReference type="InterPro" id="IPR004635">
    <property type="entry name" value="Pept_S49_SppA"/>
</dbReference>
<dbReference type="SUPFAM" id="SSF52096">
    <property type="entry name" value="ClpP/crotonase"/>
    <property type="match status" value="2"/>
</dbReference>
<dbReference type="EC" id="3.4.21.-" evidence="10"/>
<dbReference type="Proteomes" id="UP000255283">
    <property type="component" value="Unassembled WGS sequence"/>
</dbReference>
<dbReference type="InterPro" id="IPR002142">
    <property type="entry name" value="Peptidase_S49"/>
</dbReference>
<dbReference type="CDD" id="cd07023">
    <property type="entry name" value="S49_Sppa_N_C"/>
    <property type="match status" value="1"/>
</dbReference>
<dbReference type="Pfam" id="PF01343">
    <property type="entry name" value="Peptidase_S49"/>
    <property type="match status" value="2"/>
</dbReference>
<evidence type="ECO:0000256" key="2">
    <source>
        <dbReference type="ARBA" id="ARBA00008683"/>
    </source>
</evidence>
<evidence type="ECO:0000256" key="3">
    <source>
        <dbReference type="ARBA" id="ARBA00022670"/>
    </source>
</evidence>